<dbReference type="Proteomes" id="UP000192840">
    <property type="component" value="Unassembled WGS sequence"/>
</dbReference>
<reference evidence="6" key="1">
    <citation type="submission" date="2017-04" db="EMBL/GenBank/DDBJ databases">
        <authorList>
            <person name="Varghese N."/>
            <person name="Submissions S."/>
        </authorList>
    </citation>
    <scope>NUCLEOTIDE SEQUENCE [LARGE SCALE GENOMIC DNA]</scope>
    <source>
        <strain evidence="6">DSM 44073</strain>
    </source>
</reference>
<keyword evidence="4" id="KW-0472">Membrane</keyword>
<protein>
    <submittedName>
        <fullName evidence="5">Nucleoside-triphosphatase THEP1</fullName>
    </submittedName>
</protein>
<sequence length="469" mass="52258">MTVTLVPPPTTYDEERDIEFRKKGARSMHLRQIFGWIRTHLDSVIALTLAVVVSIGGLADKVGSSVVTNATLATLAILAVSVIRTRATLIDMTGRLGEVQTSLRDSTQSPSADLLFSTQSTEFPIIRNAKSDASFVQETGSLVSETVKSEIASLLRRGGRVQIVASAPDRPTATLLALRNANIGAEDILRRRDSFRAHLRDLAQQVGRNAERLEVRWLPYPVDSTYVIVDQESTSLAERRALVRLAGYRIPFSEKLDFEFDALSSPHVFSHYKDEFEHLFASAHKVVLVEGPPRIGKTSAFMKLVEEVDLMDSAYYAISPALYTSEPAQERRGFALKTSDRAGQEEFARRLGDRNYELVSNAWPDVVPRLHAALSDRRLIILDEIGDLQIKDPSFVRLIQSVLEDPSATMIASISESWADPFARIKTHPRVSLYRMDNESRSSVEAAIKKELQTALRTISIMNDHRGAE</sequence>
<feature type="transmembrane region" description="Helical" evidence="4">
    <location>
        <begin position="33"/>
        <end position="56"/>
    </location>
</feature>
<dbReference type="InterPro" id="IPR004948">
    <property type="entry name" value="Nuc-triphosphatase_THEP1"/>
</dbReference>
<evidence type="ECO:0000313" key="6">
    <source>
        <dbReference type="Proteomes" id="UP000192840"/>
    </source>
</evidence>
<evidence type="ECO:0000256" key="3">
    <source>
        <dbReference type="ARBA" id="ARBA00022840"/>
    </source>
</evidence>
<dbReference type="Pfam" id="PF03266">
    <property type="entry name" value="NTPase_1"/>
    <property type="match status" value="1"/>
</dbReference>
<dbReference type="InterPro" id="IPR027417">
    <property type="entry name" value="P-loop_NTPase"/>
</dbReference>
<dbReference type="STRING" id="40571.SAMN05660733_07757"/>
<keyword evidence="6" id="KW-1185">Reference proteome</keyword>
<feature type="transmembrane region" description="Helical" evidence="4">
    <location>
        <begin position="62"/>
        <end position="83"/>
    </location>
</feature>
<dbReference type="PANTHER" id="PTHR43146">
    <property type="entry name" value="CANCER-RELATED NUCLEOSIDE-TRIPHOSPHATASE"/>
    <property type="match status" value="1"/>
</dbReference>
<evidence type="ECO:0000256" key="4">
    <source>
        <dbReference type="SAM" id="Phobius"/>
    </source>
</evidence>
<dbReference type="GO" id="GO:0005524">
    <property type="term" value="F:ATP binding"/>
    <property type="evidence" value="ECO:0007669"/>
    <property type="project" value="UniProtKB-KW"/>
</dbReference>
<dbReference type="EMBL" id="FWYC01000022">
    <property type="protein sequence ID" value="SMD24600.1"/>
    <property type="molecule type" value="Genomic_DNA"/>
</dbReference>
<dbReference type="GO" id="GO:0017111">
    <property type="term" value="F:ribonucleoside triphosphate phosphatase activity"/>
    <property type="evidence" value="ECO:0007669"/>
    <property type="project" value="InterPro"/>
</dbReference>
<accession>A0A1W2FRQ6</accession>
<name>A0A1W2FRQ6_9PSEU</name>
<dbReference type="Gene3D" id="3.40.50.300">
    <property type="entry name" value="P-loop containing nucleotide triphosphate hydrolases"/>
    <property type="match status" value="1"/>
</dbReference>
<dbReference type="RefSeq" id="WP_084402213.1">
    <property type="nucleotide sequence ID" value="NZ_FWYC01000022.1"/>
</dbReference>
<dbReference type="AlphaFoldDB" id="A0A1W2FRQ6"/>
<proteinExistence type="predicted"/>
<keyword evidence="3" id="KW-0067">ATP-binding</keyword>
<keyword evidence="1" id="KW-0547">Nucleotide-binding</keyword>
<keyword evidence="4" id="KW-1133">Transmembrane helix</keyword>
<dbReference type="SUPFAM" id="SSF52540">
    <property type="entry name" value="P-loop containing nucleoside triphosphate hydrolases"/>
    <property type="match status" value="1"/>
</dbReference>
<keyword evidence="2" id="KW-0378">Hydrolase</keyword>
<gene>
    <name evidence="5" type="ORF">SAMN05660733_07757</name>
</gene>
<organism evidence="5 6">
    <name type="scientific">Lentzea albidocapillata</name>
    <dbReference type="NCBI Taxonomy" id="40571"/>
    <lineage>
        <taxon>Bacteria</taxon>
        <taxon>Bacillati</taxon>
        <taxon>Actinomycetota</taxon>
        <taxon>Actinomycetes</taxon>
        <taxon>Pseudonocardiales</taxon>
        <taxon>Pseudonocardiaceae</taxon>
        <taxon>Lentzea</taxon>
    </lineage>
</organism>
<evidence type="ECO:0000313" key="5">
    <source>
        <dbReference type="EMBL" id="SMD24600.1"/>
    </source>
</evidence>
<keyword evidence="4" id="KW-0812">Transmembrane</keyword>
<evidence type="ECO:0000256" key="2">
    <source>
        <dbReference type="ARBA" id="ARBA00022801"/>
    </source>
</evidence>
<evidence type="ECO:0000256" key="1">
    <source>
        <dbReference type="ARBA" id="ARBA00022741"/>
    </source>
</evidence>
<dbReference type="OrthoDB" id="9786803at2"/>
<dbReference type="PANTHER" id="PTHR43146:SF1">
    <property type="entry name" value="CANCER-RELATED NUCLEOSIDE-TRIPHOSPHATASE"/>
    <property type="match status" value="1"/>
</dbReference>